<dbReference type="Pfam" id="PF11539">
    <property type="entry name" value="DUF3228"/>
    <property type="match status" value="1"/>
</dbReference>
<evidence type="ECO:0000313" key="1">
    <source>
        <dbReference type="EMBL" id="MES1920097.1"/>
    </source>
</evidence>
<organism evidence="1 2">
    <name type="scientific">Bonamia ostreae</name>
    <dbReference type="NCBI Taxonomy" id="126728"/>
    <lineage>
        <taxon>Eukaryota</taxon>
        <taxon>Sar</taxon>
        <taxon>Rhizaria</taxon>
        <taxon>Endomyxa</taxon>
        <taxon>Ascetosporea</taxon>
        <taxon>Haplosporida</taxon>
        <taxon>Bonamia</taxon>
    </lineage>
</organism>
<dbReference type="PANTHER" id="PTHR38666">
    <property type="match status" value="1"/>
</dbReference>
<evidence type="ECO:0000313" key="2">
    <source>
        <dbReference type="Proteomes" id="UP001439008"/>
    </source>
</evidence>
<dbReference type="InterPro" id="IPR021610">
    <property type="entry name" value="DUF3228"/>
</dbReference>
<protein>
    <submittedName>
        <fullName evidence="1">Uncharacterized protein</fullName>
    </submittedName>
</protein>
<feature type="non-terminal residue" evidence="1">
    <location>
        <position position="1"/>
    </location>
</feature>
<dbReference type="PANTHER" id="PTHR38666:SF2">
    <property type="entry name" value="FLAGELLAR ASSOCIATED PROTEIN"/>
    <property type="match status" value="1"/>
</dbReference>
<comment type="caution">
    <text evidence="1">The sequence shown here is derived from an EMBL/GenBank/DDBJ whole genome shotgun (WGS) entry which is preliminary data.</text>
</comment>
<dbReference type="Proteomes" id="UP001439008">
    <property type="component" value="Unassembled WGS sequence"/>
</dbReference>
<sequence length="202" mass="23284">NLYRLKMSKNLCVVDSFCLKLFENKTINISPSKFENKINQLFRDKKIKLLDGYAPFCKHLIVPNFVDNCFSSILPITAKNRHLLTTKYLARTAKELPVMVRYFKASENTLKRATFLDVILYDREQIRKENKATGTETTQKEPFGIVSVKPQLTEEELPMEPITMMRNALPLQEGGSGVALDHSLYQKSVQFWSENAKVVFDE</sequence>
<name>A0ABV2AKD8_9EUKA</name>
<gene>
    <name evidence="1" type="ORF">MHBO_001815</name>
</gene>
<dbReference type="EMBL" id="JBDODL010000511">
    <property type="protein sequence ID" value="MES1920097.1"/>
    <property type="molecule type" value="Genomic_DNA"/>
</dbReference>
<keyword evidence="2" id="KW-1185">Reference proteome</keyword>
<accession>A0ABV2AKD8</accession>
<reference evidence="1 2" key="1">
    <citation type="journal article" date="2024" name="BMC Biol.">
        <title>Comparative genomics of Ascetosporea gives new insight into the evolutionary basis for animal parasitism in Rhizaria.</title>
        <authorList>
            <person name="Hiltunen Thoren M."/>
            <person name="Onut-Brannstrom I."/>
            <person name="Alfjorden A."/>
            <person name="Peckova H."/>
            <person name="Swords F."/>
            <person name="Hooper C."/>
            <person name="Holzer A.S."/>
            <person name="Bass D."/>
            <person name="Burki F."/>
        </authorList>
    </citation>
    <scope>NUCLEOTIDE SEQUENCE [LARGE SCALE GENOMIC DNA]</scope>
    <source>
        <strain evidence="1">20-A016</strain>
    </source>
</reference>
<proteinExistence type="predicted"/>
<dbReference type="Gene3D" id="3.30.2310.50">
    <property type="entry name" value="Protein of unknown function (DUF3228), domain 1"/>
    <property type="match status" value="2"/>
</dbReference>